<dbReference type="AlphaFoldDB" id="A0A6I6H757"/>
<evidence type="ECO:0000256" key="1">
    <source>
        <dbReference type="ARBA" id="ARBA00022448"/>
    </source>
</evidence>
<sequence>MQITLRQVGKRFNHHWIFRKVDAVLQSNAPVAITGANGSGKSTLLQVIGGAVEKSEGSISWQLNGETVPDEQQYPLLSFCTPYLELIEELTLLEMLQFHGRFKPWLPGLDANSIIALMGLEAATQKQIRAFSSGMKQRVKLAQSILSAAPVLLLDEPTSNLDTKGIEMYHQWMQQYTHDKLVLIASNDEQEISFCQQRISMAEYK</sequence>
<dbReference type="PROSITE" id="PS50893">
    <property type="entry name" value="ABC_TRANSPORTER_2"/>
    <property type="match status" value="1"/>
</dbReference>
<name>A0A6I6H757_9BACT</name>
<dbReference type="CDD" id="cd00267">
    <property type="entry name" value="ABC_ATPase"/>
    <property type="match status" value="1"/>
</dbReference>
<dbReference type="InterPro" id="IPR017871">
    <property type="entry name" value="ABC_transporter-like_CS"/>
</dbReference>
<dbReference type="Proteomes" id="UP000426027">
    <property type="component" value="Chromosome"/>
</dbReference>
<dbReference type="PANTHER" id="PTHR42939">
    <property type="entry name" value="ABC TRANSPORTER ATP-BINDING PROTEIN ALBC-RELATED"/>
    <property type="match status" value="1"/>
</dbReference>
<dbReference type="Pfam" id="PF00005">
    <property type="entry name" value="ABC_tran"/>
    <property type="match status" value="1"/>
</dbReference>
<evidence type="ECO:0000259" key="4">
    <source>
        <dbReference type="PROSITE" id="PS50893"/>
    </source>
</evidence>
<keyword evidence="3 5" id="KW-0067">ATP-binding</keyword>
<dbReference type="InterPro" id="IPR003439">
    <property type="entry name" value="ABC_transporter-like_ATP-bd"/>
</dbReference>
<dbReference type="InterPro" id="IPR051782">
    <property type="entry name" value="ABC_Transporter_VariousFunc"/>
</dbReference>
<evidence type="ECO:0000313" key="5">
    <source>
        <dbReference type="EMBL" id="QGW30101.1"/>
    </source>
</evidence>
<gene>
    <name evidence="5" type="ORF">GLV81_16740</name>
</gene>
<proteinExistence type="predicted"/>
<evidence type="ECO:0000256" key="2">
    <source>
        <dbReference type="ARBA" id="ARBA00022741"/>
    </source>
</evidence>
<dbReference type="EMBL" id="CP046566">
    <property type="protein sequence ID" value="QGW30101.1"/>
    <property type="molecule type" value="Genomic_DNA"/>
</dbReference>
<dbReference type="PROSITE" id="PS00211">
    <property type="entry name" value="ABC_TRANSPORTER_1"/>
    <property type="match status" value="1"/>
</dbReference>
<accession>A0A6I6H757</accession>
<protein>
    <submittedName>
        <fullName evidence="5">ATP-binding cassette domain-containing protein</fullName>
    </submittedName>
</protein>
<feature type="domain" description="ABC transporter" evidence="4">
    <location>
        <begin position="3"/>
        <end position="204"/>
    </location>
</feature>
<dbReference type="GO" id="GO:0016887">
    <property type="term" value="F:ATP hydrolysis activity"/>
    <property type="evidence" value="ECO:0007669"/>
    <property type="project" value="InterPro"/>
</dbReference>
<keyword evidence="1" id="KW-0813">Transport</keyword>
<dbReference type="PANTHER" id="PTHR42939:SF1">
    <property type="entry name" value="ABC TRANSPORTER ATP-BINDING PROTEIN ALBC-RELATED"/>
    <property type="match status" value="1"/>
</dbReference>
<dbReference type="GO" id="GO:0005524">
    <property type="term" value="F:ATP binding"/>
    <property type="evidence" value="ECO:0007669"/>
    <property type="project" value="UniProtKB-KW"/>
</dbReference>
<evidence type="ECO:0000313" key="6">
    <source>
        <dbReference type="Proteomes" id="UP000426027"/>
    </source>
</evidence>
<dbReference type="InterPro" id="IPR027417">
    <property type="entry name" value="P-loop_NTPase"/>
</dbReference>
<keyword evidence="6" id="KW-1185">Reference proteome</keyword>
<reference evidence="5 6" key="1">
    <citation type="submission" date="2019-11" db="EMBL/GenBank/DDBJ databases">
        <authorList>
            <person name="Im W.T."/>
        </authorList>
    </citation>
    <scope>NUCLEOTIDE SEQUENCE [LARGE SCALE GENOMIC DNA]</scope>
    <source>
        <strain evidence="5 6">SB-02</strain>
    </source>
</reference>
<organism evidence="5 6">
    <name type="scientific">Phnomibacter ginsenosidimutans</name>
    <dbReference type="NCBI Taxonomy" id="2676868"/>
    <lineage>
        <taxon>Bacteria</taxon>
        <taxon>Pseudomonadati</taxon>
        <taxon>Bacteroidota</taxon>
        <taxon>Chitinophagia</taxon>
        <taxon>Chitinophagales</taxon>
        <taxon>Chitinophagaceae</taxon>
        <taxon>Phnomibacter</taxon>
    </lineage>
</organism>
<dbReference type="SMART" id="SM00382">
    <property type="entry name" value="AAA"/>
    <property type="match status" value="1"/>
</dbReference>
<dbReference type="SUPFAM" id="SSF52540">
    <property type="entry name" value="P-loop containing nucleoside triphosphate hydrolases"/>
    <property type="match status" value="1"/>
</dbReference>
<dbReference type="KEGG" id="fls:GLV81_16740"/>
<dbReference type="Gene3D" id="3.40.50.300">
    <property type="entry name" value="P-loop containing nucleotide triphosphate hydrolases"/>
    <property type="match status" value="1"/>
</dbReference>
<dbReference type="InterPro" id="IPR003593">
    <property type="entry name" value="AAA+_ATPase"/>
</dbReference>
<evidence type="ECO:0000256" key="3">
    <source>
        <dbReference type="ARBA" id="ARBA00022840"/>
    </source>
</evidence>
<keyword evidence="2" id="KW-0547">Nucleotide-binding</keyword>